<organism evidence="3 4">
    <name type="scientific">Hyphomonas polymorpha PS728</name>
    <dbReference type="NCBI Taxonomy" id="1280954"/>
    <lineage>
        <taxon>Bacteria</taxon>
        <taxon>Pseudomonadati</taxon>
        <taxon>Pseudomonadota</taxon>
        <taxon>Alphaproteobacteria</taxon>
        <taxon>Hyphomonadales</taxon>
        <taxon>Hyphomonadaceae</taxon>
        <taxon>Hyphomonas</taxon>
    </lineage>
</organism>
<keyword evidence="4" id="KW-1185">Reference proteome</keyword>
<evidence type="ECO:0008006" key="5">
    <source>
        <dbReference type="Google" id="ProtNLM"/>
    </source>
</evidence>
<protein>
    <recommendedName>
        <fullName evidence="5">Lipoprotein</fullName>
    </recommendedName>
</protein>
<dbReference type="eggNOG" id="COG4403">
    <property type="taxonomic scope" value="Bacteria"/>
</dbReference>
<evidence type="ECO:0000256" key="2">
    <source>
        <dbReference type="SAM" id="SignalP"/>
    </source>
</evidence>
<dbReference type="InterPro" id="IPR046732">
    <property type="entry name" value="DUF6624"/>
</dbReference>
<sequence length="296" mass="32946">MRYYLMGLVMAALGGFAAPSFAGEPAAPPEEAAPEAAEEEKKPKANLDLSDWLATPPAPHPQADEVLAAWTAERDAILAGEKAPFLDWHQKMRDYQQTSDESDDPFVKEVYRRVALDQYGRMDGPMTPEAPVALAARLGFELDEEGGAAFGDRIMRALVRTDLDNTAFLQRELEARGGRWWTVEEVGADTASNIWLLTQHADQTPAFQQMALEKMAPLLETGNVNRNNYAYLWDRVAVAQERPQRFGTQGRCMGPGDWVAFEIEAPAEEVNARRAAFDIQVTFEENKARIDAMCPQ</sequence>
<dbReference type="RefSeq" id="WP_051612575.1">
    <property type="nucleotide sequence ID" value="NZ_ARYM01000013.1"/>
</dbReference>
<proteinExistence type="predicted"/>
<evidence type="ECO:0000313" key="3">
    <source>
        <dbReference type="EMBL" id="KCZ98106.1"/>
    </source>
</evidence>
<feature type="signal peptide" evidence="2">
    <location>
        <begin position="1"/>
        <end position="22"/>
    </location>
</feature>
<keyword evidence="2" id="KW-0732">Signal</keyword>
<dbReference type="OrthoDB" id="7632344at2"/>
<evidence type="ECO:0000313" key="4">
    <source>
        <dbReference type="Proteomes" id="UP000027100"/>
    </source>
</evidence>
<gene>
    <name evidence="3" type="ORF">HPO_12348</name>
</gene>
<reference evidence="3 4" key="1">
    <citation type="journal article" date="2014" name="Antonie Van Leeuwenhoek">
        <title>Hyphomonas beringensis sp. nov. and Hyphomonas chukchiensis sp. nov., isolated from surface seawater of the Bering Sea and Chukchi Sea.</title>
        <authorList>
            <person name="Li C."/>
            <person name="Lai Q."/>
            <person name="Li G."/>
            <person name="Dong C."/>
            <person name="Wang J."/>
            <person name="Liao Y."/>
            <person name="Shao Z."/>
        </authorList>
    </citation>
    <scope>NUCLEOTIDE SEQUENCE [LARGE SCALE GENOMIC DNA]</scope>
    <source>
        <strain evidence="3 4">PS728</strain>
    </source>
</reference>
<evidence type="ECO:0000256" key="1">
    <source>
        <dbReference type="SAM" id="MobiDB-lite"/>
    </source>
</evidence>
<feature type="chain" id="PRO_5001615732" description="Lipoprotein" evidence="2">
    <location>
        <begin position="23"/>
        <end position="296"/>
    </location>
</feature>
<dbReference type="PATRIC" id="fig|1280954.3.peg.2500"/>
<accession>A0A062VJ47</accession>
<dbReference type="STRING" id="1280954.HPO_12348"/>
<name>A0A062VJ47_9PROT</name>
<dbReference type="AlphaFoldDB" id="A0A062VJ47"/>
<comment type="caution">
    <text evidence="3">The sequence shown here is derived from an EMBL/GenBank/DDBJ whole genome shotgun (WGS) entry which is preliminary data.</text>
</comment>
<dbReference type="Proteomes" id="UP000027100">
    <property type="component" value="Unassembled WGS sequence"/>
</dbReference>
<feature type="region of interest" description="Disordered" evidence="1">
    <location>
        <begin position="22"/>
        <end position="46"/>
    </location>
</feature>
<dbReference type="Pfam" id="PF20329">
    <property type="entry name" value="DUF6624"/>
    <property type="match status" value="1"/>
</dbReference>
<dbReference type="EMBL" id="ARYM01000013">
    <property type="protein sequence ID" value="KCZ98106.1"/>
    <property type="molecule type" value="Genomic_DNA"/>
</dbReference>